<keyword evidence="5" id="KW-0808">Transferase</keyword>
<evidence type="ECO:0000313" key="9">
    <source>
        <dbReference type="EMBL" id="QCP36721.1"/>
    </source>
</evidence>
<dbReference type="InterPro" id="IPR004720">
    <property type="entry name" value="PTS_IIB_sorbose-sp"/>
</dbReference>
<dbReference type="RefSeq" id="WP_137329901.1">
    <property type="nucleotide sequence ID" value="NZ_CP040058.1"/>
</dbReference>
<dbReference type="GO" id="GO:0005737">
    <property type="term" value="C:cytoplasm"/>
    <property type="evidence" value="ECO:0007669"/>
    <property type="project" value="UniProtKB-SubCell"/>
</dbReference>
<keyword evidence="7" id="KW-0418">Kinase</keyword>
<dbReference type="GO" id="GO:0009401">
    <property type="term" value="P:phosphoenolpyruvate-dependent sugar phosphotransferase system"/>
    <property type="evidence" value="ECO:0007669"/>
    <property type="project" value="UniProtKB-KW"/>
</dbReference>
<evidence type="ECO:0000256" key="5">
    <source>
        <dbReference type="ARBA" id="ARBA00022679"/>
    </source>
</evidence>
<evidence type="ECO:0000256" key="6">
    <source>
        <dbReference type="ARBA" id="ARBA00022683"/>
    </source>
</evidence>
<organism evidence="9 10">
    <name type="scientific">Anaerostipes rhamnosivorans</name>
    <dbReference type="NCBI Taxonomy" id="1229621"/>
    <lineage>
        <taxon>Bacteria</taxon>
        <taxon>Bacillati</taxon>
        <taxon>Bacillota</taxon>
        <taxon>Clostridia</taxon>
        <taxon>Lachnospirales</taxon>
        <taxon>Lachnospiraceae</taxon>
        <taxon>Anaerostipes</taxon>
    </lineage>
</organism>
<evidence type="ECO:0000259" key="8">
    <source>
        <dbReference type="PROSITE" id="PS51101"/>
    </source>
</evidence>
<name>A0A4P8II59_9FIRM</name>
<dbReference type="Gene3D" id="3.40.35.10">
    <property type="entry name" value="Phosphotransferase system, sorbose subfamily IIB component"/>
    <property type="match status" value="1"/>
</dbReference>
<proteinExistence type="predicted"/>
<dbReference type="OrthoDB" id="9788818at2"/>
<dbReference type="EMBL" id="CP040058">
    <property type="protein sequence ID" value="QCP36721.1"/>
    <property type="molecule type" value="Genomic_DNA"/>
</dbReference>
<evidence type="ECO:0000256" key="3">
    <source>
        <dbReference type="ARBA" id="ARBA00022490"/>
    </source>
</evidence>
<dbReference type="SUPFAM" id="SSF52728">
    <property type="entry name" value="PTS IIb component"/>
    <property type="match status" value="1"/>
</dbReference>
<feature type="domain" description="PTS EIIB type-4" evidence="8">
    <location>
        <begin position="1"/>
        <end position="158"/>
    </location>
</feature>
<keyword evidence="6" id="KW-0598">Phosphotransferase system</keyword>
<dbReference type="KEGG" id="arf:AR1Y2_3267"/>
<dbReference type="GO" id="GO:0008982">
    <property type="term" value="F:protein-N(PI)-phosphohistidine-sugar phosphotransferase activity"/>
    <property type="evidence" value="ECO:0007669"/>
    <property type="project" value="InterPro"/>
</dbReference>
<evidence type="ECO:0000256" key="4">
    <source>
        <dbReference type="ARBA" id="ARBA00022597"/>
    </source>
</evidence>
<dbReference type="AlphaFoldDB" id="A0A4P8II59"/>
<dbReference type="GO" id="GO:0016301">
    <property type="term" value="F:kinase activity"/>
    <property type="evidence" value="ECO:0007669"/>
    <property type="project" value="UniProtKB-KW"/>
</dbReference>
<dbReference type="Proteomes" id="UP000298653">
    <property type="component" value="Chromosome"/>
</dbReference>
<dbReference type="InterPro" id="IPR036667">
    <property type="entry name" value="PTS_IIB_sorbose-sp_sf"/>
</dbReference>
<accession>A0A4P8II59</accession>
<reference evidence="9 10" key="1">
    <citation type="submission" date="2019-05" db="EMBL/GenBank/DDBJ databases">
        <title>Complete genome sequencing of Anaerostipes rhamnosivorans.</title>
        <authorList>
            <person name="Bui T.P.N."/>
            <person name="de Vos W.M."/>
        </authorList>
    </citation>
    <scope>NUCLEOTIDE SEQUENCE [LARGE SCALE GENOMIC DNA]</scope>
    <source>
        <strain evidence="9 10">1y2</strain>
    </source>
</reference>
<evidence type="ECO:0000256" key="1">
    <source>
        <dbReference type="ARBA" id="ARBA00004496"/>
    </source>
</evidence>
<gene>
    <name evidence="9" type="ORF">AR1Y2_3267</name>
</gene>
<keyword evidence="10" id="KW-1185">Reference proteome</keyword>
<keyword evidence="4" id="KW-0762">Sugar transport</keyword>
<keyword evidence="3" id="KW-0963">Cytoplasm</keyword>
<keyword evidence="2" id="KW-0813">Transport</keyword>
<evidence type="ECO:0000256" key="7">
    <source>
        <dbReference type="ARBA" id="ARBA00022777"/>
    </source>
</evidence>
<evidence type="ECO:0000313" key="10">
    <source>
        <dbReference type="Proteomes" id="UP000298653"/>
    </source>
</evidence>
<dbReference type="PROSITE" id="PS51101">
    <property type="entry name" value="PTS_EIIB_TYPE_4"/>
    <property type="match status" value="1"/>
</dbReference>
<sequence length="158" mass="17492">MAEVQIARIDYRLIHGQVVTKWMKAYPAKRIVIVDSELAQDDFMADIYMMAAPAGTKVDVVETERAASFLKNIKGSVFLLFKNVESCYQAFFDGVSFPKLVVGGIPTDAGKVLVYSSIYMSSSEYEKLEQISGAGIEVILQSTPDDSHAELSKIKEKL</sequence>
<evidence type="ECO:0000256" key="2">
    <source>
        <dbReference type="ARBA" id="ARBA00022448"/>
    </source>
</evidence>
<protein>
    <submittedName>
        <fullName evidence="9">PTS system, IIb component</fullName>
    </submittedName>
</protein>
<comment type="subcellular location">
    <subcellularLocation>
        <location evidence="1">Cytoplasm</location>
    </subcellularLocation>
</comment>
<dbReference type="Pfam" id="PF03830">
    <property type="entry name" value="PTSIIB_sorb"/>
    <property type="match status" value="1"/>
</dbReference>